<dbReference type="GO" id="GO:0005886">
    <property type="term" value="C:plasma membrane"/>
    <property type="evidence" value="ECO:0007669"/>
    <property type="project" value="UniProtKB-SubCell"/>
</dbReference>
<evidence type="ECO:0000313" key="10">
    <source>
        <dbReference type="Proteomes" id="UP000551878"/>
    </source>
</evidence>
<dbReference type="PROSITE" id="PS51849">
    <property type="entry name" value="RSGI_N"/>
    <property type="match status" value="1"/>
</dbReference>
<feature type="compositionally biased region" description="Basic and acidic residues" evidence="6">
    <location>
        <begin position="292"/>
        <end position="335"/>
    </location>
</feature>
<dbReference type="Pfam" id="PF23750">
    <property type="entry name" value="RsgI_M"/>
    <property type="match status" value="1"/>
</dbReference>
<reference evidence="9 10" key="1">
    <citation type="submission" date="2020-08" db="EMBL/GenBank/DDBJ databases">
        <title>Genomic Encyclopedia of Type Strains, Phase IV (KMG-IV): sequencing the most valuable type-strain genomes for metagenomic binning, comparative biology and taxonomic classification.</title>
        <authorList>
            <person name="Goeker M."/>
        </authorList>
    </citation>
    <scope>NUCLEOTIDE SEQUENCE [LARGE SCALE GENOMIC DNA]</scope>
    <source>
        <strain evidence="9 10">DSM 24696</strain>
    </source>
</reference>
<keyword evidence="2" id="KW-1003">Cell membrane</keyword>
<keyword evidence="5 7" id="KW-0472">Membrane</keyword>
<feature type="domain" description="RsgI N-terminal anti-sigma" evidence="8">
    <location>
        <begin position="6"/>
        <end position="55"/>
    </location>
</feature>
<feature type="region of interest" description="Disordered" evidence="6">
    <location>
        <begin position="243"/>
        <end position="396"/>
    </location>
</feature>
<evidence type="ECO:0000256" key="6">
    <source>
        <dbReference type="SAM" id="MobiDB-lite"/>
    </source>
</evidence>
<proteinExistence type="predicted"/>
<dbReference type="Proteomes" id="UP000551878">
    <property type="component" value="Unassembled WGS sequence"/>
</dbReference>
<evidence type="ECO:0000256" key="7">
    <source>
        <dbReference type="SAM" id="Phobius"/>
    </source>
</evidence>
<dbReference type="Pfam" id="PF12791">
    <property type="entry name" value="RsgI_N"/>
    <property type="match status" value="1"/>
</dbReference>
<dbReference type="RefSeq" id="WP_184665061.1">
    <property type="nucleotide sequence ID" value="NZ_JACHHB010000015.1"/>
</dbReference>
<dbReference type="EMBL" id="JACHHB010000015">
    <property type="protein sequence ID" value="MBB5174649.1"/>
    <property type="molecule type" value="Genomic_DNA"/>
</dbReference>
<dbReference type="AlphaFoldDB" id="A0A840QTM4"/>
<protein>
    <recommendedName>
        <fullName evidence="8">RsgI N-terminal anti-sigma domain-containing protein</fullName>
    </recommendedName>
</protein>
<organism evidence="9 10">
    <name type="scientific">Texcoconibacillus texcoconensis</name>
    <dbReference type="NCBI Taxonomy" id="1095777"/>
    <lineage>
        <taxon>Bacteria</taxon>
        <taxon>Bacillati</taxon>
        <taxon>Bacillota</taxon>
        <taxon>Bacilli</taxon>
        <taxon>Bacillales</taxon>
        <taxon>Bacillaceae</taxon>
        <taxon>Texcoconibacillus</taxon>
    </lineage>
</organism>
<dbReference type="InterPro" id="IPR055431">
    <property type="entry name" value="RsgI_M"/>
</dbReference>
<accession>A0A840QTM4</accession>
<dbReference type="InterPro" id="IPR024449">
    <property type="entry name" value="Anti-sigma_RsgI_N"/>
</dbReference>
<keyword evidence="3 7" id="KW-0812">Transmembrane</keyword>
<comment type="subcellular location">
    <subcellularLocation>
        <location evidence="1">Cell membrane</location>
        <topology evidence="1">Single-pass membrane protein</topology>
    </subcellularLocation>
</comment>
<evidence type="ECO:0000256" key="2">
    <source>
        <dbReference type="ARBA" id="ARBA00022475"/>
    </source>
</evidence>
<evidence type="ECO:0000256" key="3">
    <source>
        <dbReference type="ARBA" id="ARBA00022692"/>
    </source>
</evidence>
<evidence type="ECO:0000256" key="5">
    <source>
        <dbReference type="ARBA" id="ARBA00023136"/>
    </source>
</evidence>
<evidence type="ECO:0000313" key="9">
    <source>
        <dbReference type="EMBL" id="MBB5174649.1"/>
    </source>
</evidence>
<name>A0A840QTM4_9BACI</name>
<keyword evidence="10" id="KW-1185">Reference proteome</keyword>
<evidence type="ECO:0000259" key="8">
    <source>
        <dbReference type="PROSITE" id="PS51849"/>
    </source>
</evidence>
<gene>
    <name evidence="9" type="ORF">HNQ41_002866</name>
</gene>
<feature type="transmembrane region" description="Helical" evidence="7">
    <location>
        <begin position="57"/>
        <end position="77"/>
    </location>
</feature>
<feature type="compositionally biased region" description="Basic and acidic residues" evidence="6">
    <location>
        <begin position="358"/>
        <end position="385"/>
    </location>
</feature>
<feature type="compositionally biased region" description="Polar residues" evidence="6">
    <location>
        <begin position="336"/>
        <end position="357"/>
    </location>
</feature>
<sequence length="396" mass="44383">MNKETVNGTVVKVTEQHVVLLCEDGTFKNVPRKKEGVPVLGQKYISTVKKRFRFNQLFKYASVASALLLFFVVYSFFLTVERSSAYIVAIDMNPNIEISLDEDFNVLEVVGGNEDGKKIASGIDSTSGHFSKVTEKFIDEAIQTGYIKKQEDVQIATAVISLKSNLEVVNTDFEEILKNSLKARELTGEISVTQASKEQYDQAKGARLSINKYQLYEELHDRGVISSPDKIKDKTYEQLSQMKKDWVDQGKGATPNERDIPSESTSDPGQQGRDEVPSQGDMEMEENSSPTRAEENRERTRPSNEKDITNHPSKEAREQNNPEKNESSGSHDGKEGTNQSVPQVDNDLPPNQSQGENKSNREKEGQGNQSQEERRQGKEQKEKRGSSNGGEQNNRP</sequence>
<comment type="caution">
    <text evidence="9">The sequence shown here is derived from an EMBL/GenBank/DDBJ whole genome shotgun (WGS) entry which is preliminary data.</text>
</comment>
<keyword evidence="4 7" id="KW-1133">Transmembrane helix</keyword>
<evidence type="ECO:0000256" key="4">
    <source>
        <dbReference type="ARBA" id="ARBA00022989"/>
    </source>
</evidence>
<evidence type="ECO:0000256" key="1">
    <source>
        <dbReference type="ARBA" id="ARBA00004162"/>
    </source>
</evidence>